<organism evidence="2 3">
    <name type="scientific">Lachancea dasiensis</name>
    <dbReference type="NCBI Taxonomy" id="1072105"/>
    <lineage>
        <taxon>Eukaryota</taxon>
        <taxon>Fungi</taxon>
        <taxon>Dikarya</taxon>
        <taxon>Ascomycota</taxon>
        <taxon>Saccharomycotina</taxon>
        <taxon>Saccharomycetes</taxon>
        <taxon>Saccharomycetales</taxon>
        <taxon>Saccharomycetaceae</taxon>
        <taxon>Lachancea</taxon>
    </lineage>
</organism>
<proteinExistence type="predicted"/>
<evidence type="ECO:0000313" key="3">
    <source>
        <dbReference type="Proteomes" id="UP000190274"/>
    </source>
</evidence>
<feature type="transmembrane region" description="Helical" evidence="1">
    <location>
        <begin position="83"/>
        <end position="104"/>
    </location>
</feature>
<name>A0A1G4JAJ4_9SACH</name>
<evidence type="ECO:0000313" key="2">
    <source>
        <dbReference type="EMBL" id="SCU87063.1"/>
    </source>
</evidence>
<dbReference type="STRING" id="1266660.A0A1G4JAJ4"/>
<dbReference type="AlphaFoldDB" id="A0A1G4JAJ4"/>
<reference evidence="3" key="1">
    <citation type="submission" date="2016-03" db="EMBL/GenBank/DDBJ databases">
        <authorList>
            <person name="Devillers H."/>
        </authorList>
    </citation>
    <scope>NUCLEOTIDE SEQUENCE [LARGE SCALE GENOMIC DNA]</scope>
</reference>
<feature type="transmembrane region" description="Helical" evidence="1">
    <location>
        <begin position="53"/>
        <end position="71"/>
    </location>
</feature>
<evidence type="ECO:0000256" key="1">
    <source>
        <dbReference type="SAM" id="Phobius"/>
    </source>
</evidence>
<keyword evidence="3" id="KW-1185">Reference proteome</keyword>
<keyword evidence="1" id="KW-0812">Transmembrane</keyword>
<gene>
    <name evidence="2" type="ORF">LADA_0E01772G</name>
</gene>
<dbReference type="OrthoDB" id="4074030at2759"/>
<dbReference type="Proteomes" id="UP000190274">
    <property type="component" value="Chromosome E"/>
</dbReference>
<dbReference type="EMBL" id="LT598455">
    <property type="protein sequence ID" value="SCU87063.1"/>
    <property type="molecule type" value="Genomic_DNA"/>
</dbReference>
<protein>
    <submittedName>
        <fullName evidence="2">LADA_0E01772g1_1</fullName>
    </submittedName>
</protein>
<keyword evidence="1" id="KW-0472">Membrane</keyword>
<keyword evidence="1" id="KW-1133">Transmembrane helix</keyword>
<accession>A0A1G4JAJ4</accession>
<sequence>MSRLRKFNNTVLQSVKGGADSDDETPFHPLDTEEQEEFISDLELRNLAANNQLIGFLSVGYVVCCGVFLWLVVNVRSGSKSPIYRRLLLFCVNSIVCSLIALRYEIIKDFKLVGSIKMRVTNHKINAVNSVLLMLISWEASDKVDRLGLQILLHVPLVLFGLSLVSRRWMDDLDSEIGGLRGLKYKFKNV</sequence>